<gene>
    <name evidence="1" type="ORF">EBQ10_03540</name>
</gene>
<proteinExistence type="predicted"/>
<evidence type="ECO:0000313" key="1">
    <source>
        <dbReference type="EMBL" id="AZR06457.1"/>
    </source>
</evidence>
<name>A0A3Q9GJP8_9ACTO</name>
<dbReference type="Proteomes" id="UP000275951">
    <property type="component" value="Chromosome"/>
</dbReference>
<dbReference type="AlphaFoldDB" id="A0A3Q9GJP8"/>
<evidence type="ECO:0000313" key="2">
    <source>
        <dbReference type="Proteomes" id="UP000275951"/>
    </source>
</evidence>
<protein>
    <submittedName>
        <fullName evidence="1">Uncharacterized protein</fullName>
    </submittedName>
</protein>
<reference evidence="1 2" key="1">
    <citation type="submission" date="2018-11" db="EMBL/GenBank/DDBJ databases">
        <title>Multidrug-resistant genes are associated with an 42-kb island TGI1 carrying a complex class 1 integron in a Trueperella pyogenes.</title>
        <authorList>
            <person name="Dong W."/>
        </authorList>
    </citation>
    <scope>NUCLEOTIDE SEQUENCE [LARGE SCALE GENOMIC DNA]</scope>
    <source>
        <strain evidence="1 2">TP4</strain>
    </source>
</reference>
<dbReference type="EMBL" id="CP033905">
    <property type="protein sequence ID" value="AZR06457.1"/>
    <property type="molecule type" value="Genomic_DNA"/>
</dbReference>
<organism evidence="1 2">
    <name type="scientific">Trueperella pyogenes</name>
    <dbReference type="NCBI Taxonomy" id="1661"/>
    <lineage>
        <taxon>Bacteria</taxon>
        <taxon>Bacillati</taxon>
        <taxon>Actinomycetota</taxon>
        <taxon>Actinomycetes</taxon>
        <taxon>Actinomycetales</taxon>
        <taxon>Actinomycetaceae</taxon>
        <taxon>Trueperella</taxon>
    </lineage>
</organism>
<accession>A0A3Q9GJP8</accession>
<sequence length="247" mass="27695">MHASNQDTDYLTIITSGTPEEEIFIFLIKDKSGNWHGCVPYLLTTPLINDDIPELFLQLREYLWNDGRPSPRCAQDCKLCPPSAMTLMPEMIFTPWTLASGCAPRLVPPSQFYYHVSTAPLSLWLDTLFSEDLLMQEDTYSSWIGPTFTVWDDDGVVRFDTTLLREPCATDNQVLGRYVVTTDTWSQEPTDSDLGNLTAKIVATLHEHAGDTPPPLEPGEVAVVNDHHPWPTIHTSTGNAAHEVHRS</sequence>